<evidence type="ECO:0000313" key="2">
    <source>
        <dbReference type="EMBL" id="SEU35466.1"/>
    </source>
</evidence>
<sequence>MDKTTGKHAAMGGTAWKLSASSLALLLALLAPLAGGCGGAEASTDSAQTLESAEQLMEGDFSGLSRGASSKPKIGIALEVEDGEAMPLRVRAGQTVYINQIDIRTSLSATKDEGVSGLNRTGDFACLGWNGVKLVDESFDLLAGEEGFKRRRFYRDAAWMDVPSAFTVEPVDAQGRLTGLPILLFAGSDDRNESDDFFVRRFGAIQWTYDCQTSTNCTGAQSYLEEGLLELRNARTAAQGKTITFNAQTKALRLRWTLRPFAPYTIPVEQVEKPKYDYGFSIEATPVTPPRKDGTYAPGTNVSFRLTLKDGAGKRLHPQGSLPTYNEVIFGSNEPGIQYYRAFFDPTATYYRRKHRERMLMSQIIGPAQRIQPIRSVVELDTFLAPPDVQTIATIQRDGVYSQFRTFPAANKLFGGAFEADHAGWAAPVSDTWSYQLPPDALPGTYLVTTKGRRTYLGEDIPYTQTIEIQVGTPQRTTPVLTTGPCNSCHSQGGELSKVLHANDNRAACAGCHAPLGFELEGPVFVRVHFIHSRSDRFDVSPAQCSKCHLTKESVQRTSKAACLSCHKSYPDSHVQKFGPIENMYVGGGRESFQQCTGSCHTTHPQSGL</sequence>
<keyword evidence="1" id="KW-0732">Signal</keyword>
<dbReference type="Gene3D" id="3.90.10.10">
    <property type="entry name" value="Cytochrome C3"/>
    <property type="match status" value="1"/>
</dbReference>
<dbReference type="InterPro" id="IPR036280">
    <property type="entry name" value="Multihaem_cyt_sf"/>
</dbReference>
<evidence type="ECO:0000256" key="1">
    <source>
        <dbReference type="SAM" id="SignalP"/>
    </source>
</evidence>
<organism evidence="2 3">
    <name type="scientific">Stigmatella erecta</name>
    <dbReference type="NCBI Taxonomy" id="83460"/>
    <lineage>
        <taxon>Bacteria</taxon>
        <taxon>Pseudomonadati</taxon>
        <taxon>Myxococcota</taxon>
        <taxon>Myxococcia</taxon>
        <taxon>Myxococcales</taxon>
        <taxon>Cystobacterineae</taxon>
        <taxon>Archangiaceae</taxon>
        <taxon>Stigmatella</taxon>
    </lineage>
</organism>
<protein>
    <submittedName>
        <fullName evidence="2">Doubled CXXCH domain-containing protein</fullName>
    </submittedName>
</protein>
<dbReference type="SUPFAM" id="SSF48695">
    <property type="entry name" value="Multiheme cytochromes"/>
    <property type="match status" value="1"/>
</dbReference>
<dbReference type="CDD" id="cd08168">
    <property type="entry name" value="Cytochrom_C3"/>
    <property type="match status" value="1"/>
</dbReference>
<accession>A0A1I0L7A7</accession>
<keyword evidence="3" id="KW-1185">Reference proteome</keyword>
<feature type="chain" id="PRO_5011761176" evidence="1">
    <location>
        <begin position="43"/>
        <end position="609"/>
    </location>
</feature>
<feature type="signal peptide" evidence="1">
    <location>
        <begin position="1"/>
        <end position="42"/>
    </location>
</feature>
<dbReference type="EMBL" id="FOIJ01000020">
    <property type="protein sequence ID" value="SEU35466.1"/>
    <property type="molecule type" value="Genomic_DNA"/>
</dbReference>
<name>A0A1I0L7A7_9BACT</name>
<evidence type="ECO:0000313" key="3">
    <source>
        <dbReference type="Proteomes" id="UP000199181"/>
    </source>
</evidence>
<dbReference type="AlphaFoldDB" id="A0A1I0L7A7"/>
<proteinExistence type="predicted"/>
<reference evidence="3" key="1">
    <citation type="submission" date="2016-10" db="EMBL/GenBank/DDBJ databases">
        <authorList>
            <person name="Varghese N."/>
            <person name="Submissions S."/>
        </authorList>
    </citation>
    <scope>NUCLEOTIDE SEQUENCE [LARGE SCALE GENOMIC DNA]</scope>
    <source>
        <strain evidence="3">DSM 16858</strain>
    </source>
</reference>
<dbReference type="Proteomes" id="UP000199181">
    <property type="component" value="Unassembled WGS sequence"/>
</dbReference>
<gene>
    <name evidence="2" type="ORF">SAMN05443639_12082</name>
</gene>